<organism evidence="2">
    <name type="scientific">viral metagenome</name>
    <dbReference type="NCBI Taxonomy" id="1070528"/>
    <lineage>
        <taxon>unclassified sequences</taxon>
        <taxon>metagenomes</taxon>
        <taxon>organismal metagenomes</taxon>
    </lineage>
</organism>
<dbReference type="EMBL" id="MT142514">
    <property type="protein sequence ID" value="QJA83628.1"/>
    <property type="molecule type" value="Genomic_DNA"/>
</dbReference>
<gene>
    <name evidence="2" type="ORF">MM415A00270_0036</name>
    <name evidence="1" type="ORF">MM415B00672_0021</name>
</gene>
<proteinExistence type="predicted"/>
<sequence>MDNYYINPQGMVVEYMDDNTKKLNELYAQLEILKIKFKKVIMAARIYQKMIKAIKAEIKKLKDGG</sequence>
<evidence type="ECO:0000313" key="2">
    <source>
        <dbReference type="EMBL" id="QJA83628.1"/>
    </source>
</evidence>
<reference evidence="2" key="1">
    <citation type="submission" date="2020-03" db="EMBL/GenBank/DDBJ databases">
        <title>The deep terrestrial virosphere.</title>
        <authorList>
            <person name="Holmfeldt K."/>
            <person name="Nilsson E."/>
            <person name="Simone D."/>
            <person name="Lopez-Fernandez M."/>
            <person name="Wu X."/>
            <person name="de Brujin I."/>
            <person name="Lundin D."/>
            <person name="Andersson A."/>
            <person name="Bertilsson S."/>
            <person name="Dopson M."/>
        </authorList>
    </citation>
    <scope>NUCLEOTIDE SEQUENCE</scope>
    <source>
        <strain evidence="2">MM415A00270</strain>
        <strain evidence="1">MM415B00672</strain>
    </source>
</reference>
<protein>
    <submittedName>
        <fullName evidence="2">Uncharacterized protein</fullName>
    </submittedName>
</protein>
<dbReference type="EMBL" id="MT141487">
    <property type="protein sequence ID" value="QJA63003.1"/>
    <property type="molecule type" value="Genomic_DNA"/>
</dbReference>
<dbReference type="AlphaFoldDB" id="A0A6M3KQQ0"/>
<name>A0A6M3KQQ0_9ZZZZ</name>
<accession>A0A6M3KQQ0</accession>
<evidence type="ECO:0000313" key="1">
    <source>
        <dbReference type="EMBL" id="QJA63003.1"/>
    </source>
</evidence>